<dbReference type="EMBL" id="HBNS01020524">
    <property type="protein sequence ID" value="CAE4609848.1"/>
    <property type="molecule type" value="Transcribed_RNA"/>
</dbReference>
<proteinExistence type="predicted"/>
<keyword evidence="1" id="KW-0472">Membrane</keyword>
<dbReference type="AlphaFoldDB" id="A0A7S4VY47"/>
<protein>
    <recommendedName>
        <fullName evidence="3">Peptidase M10 metallopeptidase domain-containing protein</fullName>
    </recommendedName>
</protein>
<evidence type="ECO:0000256" key="1">
    <source>
        <dbReference type="SAM" id="Phobius"/>
    </source>
</evidence>
<dbReference type="SUPFAM" id="SSF55486">
    <property type="entry name" value="Metalloproteases ('zincins'), catalytic domain"/>
    <property type="match status" value="1"/>
</dbReference>
<dbReference type="InterPro" id="IPR024079">
    <property type="entry name" value="MetalloPept_cat_dom_sf"/>
</dbReference>
<keyword evidence="1" id="KW-0812">Transmembrane</keyword>
<feature type="transmembrane region" description="Helical" evidence="1">
    <location>
        <begin position="12"/>
        <end position="32"/>
    </location>
</feature>
<evidence type="ECO:0000313" key="2">
    <source>
        <dbReference type="EMBL" id="CAE4609848.1"/>
    </source>
</evidence>
<evidence type="ECO:0008006" key="3">
    <source>
        <dbReference type="Google" id="ProtNLM"/>
    </source>
</evidence>
<sequence length="347" mass="38938">MGSSKSSAVKWFRIALMTGILGFGGYTAWRFLGEPDVDELIDIITNFTNSTFGGVSFPDFPDIDFPDDWDFGDFGDVLDNLTDFVDEWINDPYVGNNATYYWKSEGKAGLSLQLLNALDDTWQDEYDAAVLDWEEGTPDALTLTTKKVEVDNECTQVEGVMKVCNGNYGETGWLGINELLLVGDGQIHSSVAKMNEWYLMNADIYERQYTMCHEIGHGFGLAHTDENFYNKDLGNCMDYTDSPENNLHPDTGNYNTLMSLYGVVGNTRYLQGRSLALNPERLSPRLRHSYETAINEFIEASKQIEEAEYAGKWRLLRKHAGGAKYGTKLPDGYTLEVTVLSVLNGSK</sequence>
<accession>A0A7S4VY47</accession>
<keyword evidence="1" id="KW-1133">Transmembrane helix</keyword>
<name>A0A7S4VY47_9STRA</name>
<dbReference type="Pfam" id="PF13583">
    <property type="entry name" value="Reprolysin_4"/>
    <property type="match status" value="1"/>
</dbReference>
<gene>
    <name evidence="2" type="ORF">DBRI00130_LOCUS16270</name>
</gene>
<organism evidence="2">
    <name type="scientific">Ditylum brightwellii</name>
    <dbReference type="NCBI Taxonomy" id="49249"/>
    <lineage>
        <taxon>Eukaryota</taxon>
        <taxon>Sar</taxon>
        <taxon>Stramenopiles</taxon>
        <taxon>Ochrophyta</taxon>
        <taxon>Bacillariophyta</taxon>
        <taxon>Mediophyceae</taxon>
        <taxon>Lithodesmiophycidae</taxon>
        <taxon>Lithodesmiales</taxon>
        <taxon>Lithodesmiaceae</taxon>
        <taxon>Ditylum</taxon>
    </lineage>
</organism>
<reference evidence="2" key="1">
    <citation type="submission" date="2021-01" db="EMBL/GenBank/DDBJ databases">
        <authorList>
            <person name="Corre E."/>
            <person name="Pelletier E."/>
            <person name="Niang G."/>
            <person name="Scheremetjew M."/>
            <person name="Finn R."/>
            <person name="Kale V."/>
            <person name="Holt S."/>
            <person name="Cochrane G."/>
            <person name="Meng A."/>
            <person name="Brown T."/>
            <person name="Cohen L."/>
        </authorList>
    </citation>
    <scope>NUCLEOTIDE SEQUENCE</scope>
    <source>
        <strain evidence="2">GSO104</strain>
    </source>
</reference>
<dbReference type="GO" id="GO:0008237">
    <property type="term" value="F:metallopeptidase activity"/>
    <property type="evidence" value="ECO:0007669"/>
    <property type="project" value="InterPro"/>
</dbReference>
<dbReference type="Gene3D" id="3.40.390.10">
    <property type="entry name" value="Collagenase (Catalytic Domain)"/>
    <property type="match status" value="1"/>
</dbReference>